<feature type="transmembrane region" description="Helical" evidence="1">
    <location>
        <begin position="84"/>
        <end position="105"/>
    </location>
</feature>
<name>A0A3D8K0M0_9BURK</name>
<feature type="transmembrane region" description="Helical" evidence="1">
    <location>
        <begin position="222"/>
        <end position="242"/>
    </location>
</feature>
<feature type="transmembrane region" description="Helical" evidence="1">
    <location>
        <begin position="139"/>
        <end position="161"/>
    </location>
</feature>
<reference evidence="2 3" key="1">
    <citation type="submission" date="2018-08" db="EMBL/GenBank/DDBJ databases">
        <title>Paraburkholderia sp. DHOM06 isolated from forest soil.</title>
        <authorList>
            <person name="Gao Z.-H."/>
            <person name="Qiu L.-H."/>
        </authorList>
    </citation>
    <scope>NUCLEOTIDE SEQUENCE [LARGE SCALE GENOMIC DNA]</scope>
    <source>
        <strain evidence="2 3">DHOM06</strain>
    </source>
</reference>
<dbReference type="EMBL" id="QRGA01000006">
    <property type="protein sequence ID" value="RDU98632.1"/>
    <property type="molecule type" value="Genomic_DNA"/>
</dbReference>
<evidence type="ECO:0000256" key="1">
    <source>
        <dbReference type="SAM" id="Phobius"/>
    </source>
</evidence>
<keyword evidence="3" id="KW-1185">Reference proteome</keyword>
<organism evidence="2 3">
    <name type="scientific">Trinickia dinghuensis</name>
    <dbReference type="NCBI Taxonomy" id="2291023"/>
    <lineage>
        <taxon>Bacteria</taxon>
        <taxon>Pseudomonadati</taxon>
        <taxon>Pseudomonadota</taxon>
        <taxon>Betaproteobacteria</taxon>
        <taxon>Burkholderiales</taxon>
        <taxon>Burkholderiaceae</taxon>
        <taxon>Trinickia</taxon>
    </lineage>
</organism>
<proteinExistence type="predicted"/>
<keyword evidence="1" id="KW-0812">Transmembrane</keyword>
<gene>
    <name evidence="2" type="ORF">DWV00_10115</name>
</gene>
<dbReference type="Pfam" id="PF10129">
    <property type="entry name" value="OpgC_C"/>
    <property type="match status" value="1"/>
</dbReference>
<comment type="caution">
    <text evidence="2">The sequence shown here is derived from an EMBL/GenBank/DDBJ whole genome shotgun (WGS) entry which is preliminary data.</text>
</comment>
<feature type="transmembrane region" description="Helical" evidence="1">
    <location>
        <begin position="328"/>
        <end position="349"/>
    </location>
</feature>
<feature type="transmembrane region" description="Helical" evidence="1">
    <location>
        <begin position="45"/>
        <end position="64"/>
    </location>
</feature>
<dbReference type="Proteomes" id="UP000256838">
    <property type="component" value="Unassembled WGS sequence"/>
</dbReference>
<feature type="transmembrane region" description="Helical" evidence="1">
    <location>
        <begin position="300"/>
        <end position="322"/>
    </location>
</feature>
<dbReference type="PANTHER" id="PTHR38592:SF3">
    <property type="entry name" value="BLL4819 PROTEIN"/>
    <property type="match status" value="1"/>
</dbReference>
<feature type="transmembrane region" description="Helical" evidence="1">
    <location>
        <begin position="192"/>
        <end position="210"/>
    </location>
</feature>
<dbReference type="PANTHER" id="PTHR38592">
    <property type="entry name" value="BLL4819 PROTEIN"/>
    <property type="match status" value="1"/>
</dbReference>
<dbReference type="InterPro" id="IPR014550">
    <property type="entry name" value="UCP028704_OpgC"/>
</dbReference>
<protein>
    <submittedName>
        <fullName evidence="2">OpgC domain-containing protein</fullName>
    </submittedName>
</protein>
<dbReference type="AlphaFoldDB" id="A0A3D8K0M0"/>
<feature type="transmembrane region" description="Helical" evidence="1">
    <location>
        <begin position="12"/>
        <end position="33"/>
    </location>
</feature>
<feature type="transmembrane region" description="Helical" evidence="1">
    <location>
        <begin position="262"/>
        <end position="288"/>
    </location>
</feature>
<keyword evidence="1" id="KW-1133">Transmembrane helix</keyword>
<sequence>MQPSHARLLELDFFRGLVMLVIVVDHIGGSLLSRLTLHAYAFNDAADVFVFLGGYAAACAYLSLEARRGERAARQRFARRAGELYRGFLVTAALMLAISAVFAAARVDAPNLAARDLRDLIAMPAQTLWDVVSLRRQPYLASVLPMYVGFALATPLVVPLATRKPWPLLAASAAVWGAAGQAANWLPSVDQASWHFNPLAWQFVFVLGALARCQPFYQRIRAVRGASALSAAAIGIVLYLASIKLMGANDWRAFASKPDVGWLRVVNFVAIAWLAAEMTCRGWVGWLARKLGWINRIGRAGLVSFVAGAGISLVVDSILYALTGGRLHVPLGLVADAAAILALTAASHLHARPAPARMAAAAS</sequence>
<feature type="transmembrane region" description="Helical" evidence="1">
    <location>
        <begin position="168"/>
        <end position="186"/>
    </location>
</feature>
<dbReference type="OrthoDB" id="9775975at2"/>
<evidence type="ECO:0000313" key="2">
    <source>
        <dbReference type="EMBL" id="RDU98632.1"/>
    </source>
</evidence>
<accession>A0A3D8K0M0</accession>
<keyword evidence="1" id="KW-0472">Membrane</keyword>
<evidence type="ECO:0000313" key="3">
    <source>
        <dbReference type="Proteomes" id="UP000256838"/>
    </source>
</evidence>
<dbReference type="PIRSF" id="PIRSF028704">
    <property type="entry name" value="UPC028704"/>
    <property type="match status" value="1"/>
</dbReference>
<dbReference type="RefSeq" id="WP_115533448.1">
    <property type="nucleotide sequence ID" value="NZ_QRGA01000006.1"/>
</dbReference>